<feature type="chain" id="PRO_5031127145" description="YHS domain-containing protein" evidence="1">
    <location>
        <begin position="26"/>
        <end position="155"/>
    </location>
</feature>
<proteinExistence type="predicted"/>
<accession>A0A7W6D0E7</accession>
<organism evidence="2 3">
    <name type="scientific">Hansschlegelia beijingensis</name>
    <dbReference type="NCBI Taxonomy" id="1133344"/>
    <lineage>
        <taxon>Bacteria</taxon>
        <taxon>Pseudomonadati</taxon>
        <taxon>Pseudomonadota</taxon>
        <taxon>Alphaproteobacteria</taxon>
        <taxon>Hyphomicrobiales</taxon>
        <taxon>Methylopilaceae</taxon>
        <taxon>Hansschlegelia</taxon>
    </lineage>
</organism>
<reference evidence="2 3" key="1">
    <citation type="submission" date="2020-08" db="EMBL/GenBank/DDBJ databases">
        <title>Genomic Encyclopedia of Type Strains, Phase IV (KMG-IV): sequencing the most valuable type-strain genomes for metagenomic binning, comparative biology and taxonomic classification.</title>
        <authorList>
            <person name="Goeker M."/>
        </authorList>
    </citation>
    <scope>NUCLEOTIDE SEQUENCE [LARGE SCALE GENOMIC DNA]</scope>
    <source>
        <strain evidence="2 3">DSM 25481</strain>
    </source>
</reference>
<keyword evidence="3" id="KW-1185">Reference proteome</keyword>
<evidence type="ECO:0000313" key="2">
    <source>
        <dbReference type="EMBL" id="MBB3973569.1"/>
    </source>
</evidence>
<dbReference type="RefSeq" id="WP_183395431.1">
    <property type="nucleotide sequence ID" value="NZ_JACIDR010000003.1"/>
</dbReference>
<feature type="signal peptide" evidence="1">
    <location>
        <begin position="1"/>
        <end position="25"/>
    </location>
</feature>
<comment type="caution">
    <text evidence="2">The sequence shown here is derived from an EMBL/GenBank/DDBJ whole genome shotgun (WGS) entry which is preliminary data.</text>
</comment>
<keyword evidence="1" id="KW-0732">Signal</keyword>
<gene>
    <name evidence="2" type="ORF">GGR24_002239</name>
</gene>
<dbReference type="Proteomes" id="UP000528964">
    <property type="component" value="Unassembled WGS sequence"/>
</dbReference>
<protein>
    <recommendedName>
        <fullName evidence="4">YHS domain-containing protein</fullName>
    </recommendedName>
</protein>
<evidence type="ECO:0000313" key="3">
    <source>
        <dbReference type="Proteomes" id="UP000528964"/>
    </source>
</evidence>
<sequence>MRTPRLFGPLLGIACAGLLAGAAQATPGLTERVVSDPASGIALYGYDPVAYFTDGRPVQGRRDIEVEWGGAAWRFESEANRAAFLSKPEAYAPRYGGYDPRAVARGVAAAGHPLLFRISGDRLYLFRSPEDRDAAANLREADAAWPKLRRQLIEN</sequence>
<dbReference type="NCBIfam" id="NF041384">
    <property type="entry name" value="YHS_seleno_dom"/>
    <property type="match status" value="1"/>
</dbReference>
<dbReference type="AlphaFoldDB" id="A0A7W6D0E7"/>
<dbReference type="EMBL" id="JACIDR010000003">
    <property type="protein sequence ID" value="MBB3973569.1"/>
    <property type="molecule type" value="Genomic_DNA"/>
</dbReference>
<evidence type="ECO:0000256" key="1">
    <source>
        <dbReference type="SAM" id="SignalP"/>
    </source>
</evidence>
<name>A0A7W6D0E7_9HYPH</name>
<evidence type="ECO:0008006" key="4">
    <source>
        <dbReference type="Google" id="ProtNLM"/>
    </source>
</evidence>